<reference evidence="4 5" key="1">
    <citation type="submission" date="2021-04" db="EMBL/GenBank/DDBJ databases">
        <title>Chitinophaga sp. nov., isolated from the rhizosphere soil.</title>
        <authorList>
            <person name="He S."/>
        </authorList>
    </citation>
    <scope>NUCLEOTIDE SEQUENCE [LARGE SCALE GENOMIC DNA]</scope>
    <source>
        <strain evidence="4 5">2R12</strain>
    </source>
</reference>
<evidence type="ECO:0000313" key="5">
    <source>
        <dbReference type="Proteomes" id="UP000676386"/>
    </source>
</evidence>
<dbReference type="SMART" id="SM00483">
    <property type="entry name" value="POLXc"/>
    <property type="match status" value="1"/>
</dbReference>
<gene>
    <name evidence="4" type="ORF">KE626_25415</name>
</gene>
<keyword evidence="1" id="KW-0808">Transferase</keyword>
<dbReference type="SUPFAM" id="SSF81301">
    <property type="entry name" value="Nucleotidyltransferase"/>
    <property type="match status" value="1"/>
</dbReference>
<organism evidence="4 5">
    <name type="scientific">Chitinophaga hostae</name>
    <dbReference type="NCBI Taxonomy" id="2831022"/>
    <lineage>
        <taxon>Bacteria</taxon>
        <taxon>Pseudomonadati</taxon>
        <taxon>Bacteroidota</taxon>
        <taxon>Chitinophagia</taxon>
        <taxon>Chitinophagales</taxon>
        <taxon>Chitinophagaceae</taxon>
        <taxon>Chitinophaga</taxon>
    </lineage>
</organism>
<dbReference type="PRINTS" id="PR00869">
    <property type="entry name" value="DNAPOLX"/>
</dbReference>
<dbReference type="Gene3D" id="3.30.460.10">
    <property type="entry name" value="Beta Polymerase, domain 2"/>
    <property type="match status" value="1"/>
</dbReference>
<comment type="caution">
    <text evidence="4">The sequence shown here is derived from an EMBL/GenBank/DDBJ whole genome shotgun (WGS) entry which is preliminary data.</text>
</comment>
<dbReference type="InterPro" id="IPR043519">
    <property type="entry name" value="NT_sf"/>
</dbReference>
<dbReference type="Gene3D" id="3.20.20.140">
    <property type="entry name" value="Metal-dependent hydrolases"/>
    <property type="match status" value="1"/>
</dbReference>
<dbReference type="PANTHER" id="PTHR36928:SF1">
    <property type="entry name" value="PHOSPHATASE YCDX-RELATED"/>
    <property type="match status" value="1"/>
</dbReference>
<dbReference type="Gene3D" id="1.10.150.20">
    <property type="entry name" value="5' to 3' exonuclease, C-terminal subdomain"/>
    <property type="match status" value="1"/>
</dbReference>
<dbReference type="InterPro" id="IPR050243">
    <property type="entry name" value="PHP_phosphatase"/>
</dbReference>
<dbReference type="InterPro" id="IPR016195">
    <property type="entry name" value="Pol/histidinol_Pase-like"/>
</dbReference>
<evidence type="ECO:0000256" key="1">
    <source>
        <dbReference type="ARBA" id="ARBA00022679"/>
    </source>
</evidence>
<proteinExistence type="predicted"/>
<dbReference type="InterPro" id="IPR029398">
    <property type="entry name" value="PolB_thumb"/>
</dbReference>
<dbReference type="CDD" id="cd07436">
    <property type="entry name" value="PHP_PolX"/>
    <property type="match status" value="1"/>
</dbReference>
<protein>
    <submittedName>
        <fullName evidence="4">DNA polymerase III</fullName>
    </submittedName>
</protein>
<dbReference type="PANTHER" id="PTHR36928">
    <property type="entry name" value="PHOSPHATASE YCDX-RELATED"/>
    <property type="match status" value="1"/>
</dbReference>
<dbReference type="InterPro" id="IPR002054">
    <property type="entry name" value="DNA-dir_DNA_pol_X"/>
</dbReference>
<dbReference type="InterPro" id="IPR047967">
    <property type="entry name" value="PolX_PHP"/>
</dbReference>
<dbReference type="EMBL" id="JAGTXB010000016">
    <property type="protein sequence ID" value="MBS0030690.1"/>
    <property type="molecule type" value="Genomic_DNA"/>
</dbReference>
<dbReference type="RefSeq" id="WP_211975826.1">
    <property type="nucleotide sequence ID" value="NZ_CBFHAM010000002.1"/>
</dbReference>
<dbReference type="Proteomes" id="UP000676386">
    <property type="component" value="Unassembled WGS sequence"/>
</dbReference>
<dbReference type="SUPFAM" id="SSF89550">
    <property type="entry name" value="PHP domain-like"/>
    <property type="match status" value="1"/>
</dbReference>
<keyword evidence="2" id="KW-0548">Nucleotidyltransferase</keyword>
<evidence type="ECO:0000256" key="2">
    <source>
        <dbReference type="ARBA" id="ARBA00022695"/>
    </source>
</evidence>
<feature type="domain" description="DNA-directed DNA polymerase X" evidence="3">
    <location>
        <begin position="4"/>
        <end position="241"/>
    </location>
</feature>
<evidence type="ECO:0000313" key="4">
    <source>
        <dbReference type="EMBL" id="MBS0030690.1"/>
    </source>
</evidence>
<dbReference type="InterPro" id="IPR022312">
    <property type="entry name" value="DNA_pol_X"/>
</dbReference>
<evidence type="ECO:0000259" key="3">
    <source>
        <dbReference type="SMART" id="SM00483"/>
    </source>
</evidence>
<dbReference type="Gene3D" id="3.30.210.10">
    <property type="entry name" value="DNA polymerase, thumb domain"/>
    <property type="match status" value="1"/>
</dbReference>
<dbReference type="Pfam" id="PF14791">
    <property type="entry name" value="DNA_pol_B_thumb"/>
    <property type="match status" value="1"/>
</dbReference>
<name>A0ABS5J693_9BACT</name>
<sequence>MKTHVNRKTIPPSLAELLDIRGITVNKVAAICKTLGVGNLRELTTAVVLEQLERIQALTPENRKDIRRALKLDKGPNNRIQLWEAQRQGNEILQTIRQFPEVKRASLAGSLRRGKDTIGDFDIVVQVSGPESKKLLYKIDRMPFTERVIAAGKNKICIVLHNQALVFLYLTDEKHYGAALLYYTGSRNYNAFMETMASAKGYHLDPMGLYDHKINRYIATETEEEIFQYMTMDYVPPELREEQEGISAAALHKLPSLVTFDRLRGDMQIHSEWSDGEESIEHIARYMFDVFPHYQYIVITDHASNDRTGHVLRPDDISRQGAEIKRINDTLGCDYVKRGVEVDILENGRLSLPDELLKQFDWVIASIHSHFTEDNTFRLIKACENPYVHCIGHPSGRLIGTRAPYPVNWDLVLEKAAATGTALEINARPNRLDLNDTLIREAVARGVKLVINTDAHKLAQFDFMQLGIWMARKGGCCNTDILNTRKWEDVEKLKKGKISDVKKKV</sequence>
<keyword evidence="5" id="KW-1185">Reference proteome</keyword>
<dbReference type="InterPro" id="IPR002008">
    <property type="entry name" value="DNA_pol_X_beta-like"/>
</dbReference>
<dbReference type="InterPro" id="IPR037160">
    <property type="entry name" value="DNA_Pol_thumb_sf"/>
</dbReference>
<accession>A0ABS5J693</accession>
<dbReference type="PRINTS" id="PR00870">
    <property type="entry name" value="DNAPOLXBETA"/>
</dbReference>